<dbReference type="EMBL" id="BMJC01000001">
    <property type="protein sequence ID" value="GGA88631.1"/>
    <property type="molecule type" value="Genomic_DNA"/>
</dbReference>
<reference evidence="1" key="1">
    <citation type="journal article" date="2014" name="Int. J. Syst. Evol. Microbiol.">
        <title>Complete genome sequence of Corynebacterium casei LMG S-19264T (=DSM 44701T), isolated from a smear-ripened cheese.</title>
        <authorList>
            <consortium name="US DOE Joint Genome Institute (JGI-PGF)"/>
            <person name="Walter F."/>
            <person name="Albersmeier A."/>
            <person name="Kalinowski J."/>
            <person name="Ruckert C."/>
        </authorList>
    </citation>
    <scope>NUCLEOTIDE SEQUENCE</scope>
    <source>
        <strain evidence="1">CGMCC 1.15448</strain>
    </source>
</reference>
<evidence type="ECO:0000313" key="2">
    <source>
        <dbReference type="Proteomes" id="UP000607559"/>
    </source>
</evidence>
<sequence>MLNGIDFLEVMDNPGDPYDERQTKLFVYFLKPLTAGSLTVDNILITGGDRIQNIQVTAVTVAQSQVLSVQVAKAGDFSTYTLQIVQSVEHEQDAPPTGFDPILSSIDFCFKVACPSDFDCQPACDCAPGPQKAPAINYVAKDYASFRQLMLDRLSLLVPDWTERHAADLGIVLVEMLSYVGDYLSYKQDAIATEAYLHTARRRISVRRHVRLVDYFMHDGCNSRVWVQVRVGPGVVGFPLTRTFNGAVTQLLTQVSALPAGLSVFRPTDAFYQTALIAGSLVFEPMQDVQLYTDHNQLLFYTWGDSQCCLPQGAVTATLAGSHPYLQVGQVLILQEVLGPQTGAAADADPTHRYPVCLSSVTASSDPLYGVAVTEISWAAADALPAPLCISSLVGTHYYDNVSVALGNIVLADYGSTIQDTTTSSLAPSVVAQPDPALTIMTGSCADHCNTPVATPTPPRFNPLLSRGPLTQAAPFDATVALSSAAACMQWTVESAAPAITLTQTVAGEPGVFTWTPLRDLLGSAADTLSFVAEVESDGSTQIRFGNGLQGMRPVSGSRFMATYRIGNGASGNIGAGTIAYLVTSDTALLSSIPQTGMITNPLPAQGGVEPESMDTASQNAPDAFRTQERAVTAQDYADFAQTCNPGIQVAACTFRWTGSWRTAFLSVDPTPMVHVDDTFKQSLLNCMDRYRMAGQDLDVDASVYVSLEIHMTVCVAAGYFAANVKEALLAVFSNKILPDGTRGVFYPGNFGFGQTVYLSPLYAAAQQTAGVSSVKITRFRRQGDKYSNGIAAGKLEMHRLEIPRLDNDRNYPDRGIFKLTMNTV</sequence>
<gene>
    <name evidence="1" type="ORF">GCM10011511_09820</name>
</gene>
<evidence type="ECO:0000313" key="1">
    <source>
        <dbReference type="EMBL" id="GGA88631.1"/>
    </source>
</evidence>
<organism evidence="1 2">
    <name type="scientific">Puia dinghuensis</name>
    <dbReference type="NCBI Taxonomy" id="1792502"/>
    <lineage>
        <taxon>Bacteria</taxon>
        <taxon>Pseudomonadati</taxon>
        <taxon>Bacteroidota</taxon>
        <taxon>Chitinophagia</taxon>
        <taxon>Chitinophagales</taxon>
        <taxon>Chitinophagaceae</taxon>
        <taxon>Puia</taxon>
    </lineage>
</organism>
<name>A0A8J2U9J3_9BACT</name>
<dbReference type="AlphaFoldDB" id="A0A8J2U9J3"/>
<comment type="caution">
    <text evidence="1">The sequence shown here is derived from an EMBL/GenBank/DDBJ whole genome shotgun (WGS) entry which is preliminary data.</text>
</comment>
<dbReference type="Proteomes" id="UP000607559">
    <property type="component" value="Unassembled WGS sequence"/>
</dbReference>
<accession>A0A8J2U9J3</accession>
<reference evidence="1" key="2">
    <citation type="submission" date="2020-09" db="EMBL/GenBank/DDBJ databases">
        <authorList>
            <person name="Sun Q."/>
            <person name="Zhou Y."/>
        </authorList>
    </citation>
    <scope>NUCLEOTIDE SEQUENCE</scope>
    <source>
        <strain evidence="1">CGMCC 1.15448</strain>
    </source>
</reference>
<proteinExistence type="predicted"/>
<keyword evidence="2" id="KW-1185">Reference proteome</keyword>
<protein>
    <submittedName>
        <fullName evidence="1">Putative baseplate assembly protein</fullName>
    </submittedName>
</protein>